<dbReference type="Proteomes" id="UP001279410">
    <property type="component" value="Unassembled WGS sequence"/>
</dbReference>
<organism evidence="2 3">
    <name type="scientific">Lates japonicus</name>
    <name type="common">Japanese lates</name>
    <dbReference type="NCBI Taxonomy" id="270547"/>
    <lineage>
        <taxon>Eukaryota</taxon>
        <taxon>Metazoa</taxon>
        <taxon>Chordata</taxon>
        <taxon>Craniata</taxon>
        <taxon>Vertebrata</taxon>
        <taxon>Euteleostomi</taxon>
        <taxon>Actinopterygii</taxon>
        <taxon>Neopterygii</taxon>
        <taxon>Teleostei</taxon>
        <taxon>Neoteleostei</taxon>
        <taxon>Acanthomorphata</taxon>
        <taxon>Carangaria</taxon>
        <taxon>Carangaria incertae sedis</taxon>
        <taxon>Centropomidae</taxon>
        <taxon>Lates</taxon>
    </lineage>
</organism>
<feature type="compositionally biased region" description="Basic and acidic residues" evidence="1">
    <location>
        <begin position="185"/>
        <end position="198"/>
    </location>
</feature>
<evidence type="ECO:0000256" key="1">
    <source>
        <dbReference type="SAM" id="MobiDB-lite"/>
    </source>
</evidence>
<sequence length="418" mass="45871">MTLCLLKKSGPEQNLLCVVWSRPISTSLSLETQYGSMPTELALLCLLLSPGLNWRNGHSLTFAQTSLLITCLGLIPETASIAHLRLTQSVPDLTYLVKELPRRDNTQLDITIKEVGLEGALFTMLDRESDPGLRRDIQETLVHMMTSSATSGKLGHWLKLCKDVLSATTDCLAPVEASQENEEADSSRDDDSSAFRARQESGGPFMALRWATRRFAMECVCRIVAQCETADPAHFDMVLAQERRLHESTDFLVLHLGDLVRMAFMAATDHSDQLRLAGLQTLLVIIRRFSAIPEPEFPGHVILEQYQANVGAALRPAFTADAAPDVTSKACQVCSAWIASGVVSDLRDLRRVHQLLASSLAKVQVGTDTSSRLYSEATATMETLAVLKAWAEVYIVAVQRSRGAHQPPSATGARRRAS</sequence>
<dbReference type="Pfam" id="PF20210">
    <property type="entry name" value="Laa1_Sip1_HTR5"/>
    <property type="match status" value="1"/>
</dbReference>
<evidence type="ECO:0000313" key="3">
    <source>
        <dbReference type="Proteomes" id="UP001279410"/>
    </source>
</evidence>
<dbReference type="GO" id="GO:0042147">
    <property type="term" value="P:retrograde transport, endosome to Golgi"/>
    <property type="evidence" value="ECO:0007669"/>
    <property type="project" value="TreeGrafter"/>
</dbReference>
<evidence type="ECO:0000313" key="2">
    <source>
        <dbReference type="EMBL" id="GLD68586.1"/>
    </source>
</evidence>
<dbReference type="EMBL" id="BRZM01000141">
    <property type="protein sequence ID" value="GLD68586.1"/>
    <property type="molecule type" value="Genomic_DNA"/>
</dbReference>
<dbReference type="GO" id="GO:0005829">
    <property type="term" value="C:cytosol"/>
    <property type="evidence" value="ECO:0007669"/>
    <property type="project" value="GOC"/>
</dbReference>
<dbReference type="InterPro" id="IPR016024">
    <property type="entry name" value="ARM-type_fold"/>
</dbReference>
<protein>
    <submittedName>
        <fullName evidence="2">HEAT repeat-containing protein 5A</fullName>
    </submittedName>
</protein>
<dbReference type="GO" id="GO:0016020">
    <property type="term" value="C:membrane"/>
    <property type="evidence" value="ECO:0007669"/>
    <property type="project" value="TreeGrafter"/>
</dbReference>
<dbReference type="GO" id="GO:0006897">
    <property type="term" value="P:endocytosis"/>
    <property type="evidence" value="ECO:0007669"/>
    <property type="project" value="TreeGrafter"/>
</dbReference>
<dbReference type="PANTHER" id="PTHR21663:SF1">
    <property type="entry name" value="HEAT REPEAT-CONTAINING PROTEIN 5A"/>
    <property type="match status" value="1"/>
</dbReference>
<dbReference type="GO" id="GO:0008104">
    <property type="term" value="P:intracellular protein localization"/>
    <property type="evidence" value="ECO:0007669"/>
    <property type="project" value="TreeGrafter"/>
</dbReference>
<dbReference type="InterPro" id="IPR040108">
    <property type="entry name" value="Laa1/Sip1/HEATR5"/>
</dbReference>
<dbReference type="PANTHER" id="PTHR21663">
    <property type="entry name" value="HYPOTHETICAL HEAT DOMAIN-CONTAINING"/>
    <property type="match status" value="1"/>
</dbReference>
<keyword evidence="3" id="KW-1185">Reference proteome</keyword>
<dbReference type="GO" id="GO:0030139">
    <property type="term" value="C:endocytic vesicle"/>
    <property type="evidence" value="ECO:0007669"/>
    <property type="project" value="TreeGrafter"/>
</dbReference>
<name>A0AAD3NC32_LATJO</name>
<reference evidence="2" key="1">
    <citation type="submission" date="2022-08" db="EMBL/GenBank/DDBJ databases">
        <title>Genome sequencing of akame (Lates japonicus).</title>
        <authorList>
            <person name="Hashiguchi Y."/>
            <person name="Takahashi H."/>
        </authorList>
    </citation>
    <scope>NUCLEOTIDE SEQUENCE</scope>
    <source>
        <strain evidence="2">Kochi</strain>
    </source>
</reference>
<comment type="caution">
    <text evidence="2">The sequence shown here is derived from an EMBL/GenBank/DDBJ whole genome shotgun (WGS) entry which is preliminary data.</text>
</comment>
<accession>A0AAD3NC32</accession>
<dbReference type="GO" id="GO:0005794">
    <property type="term" value="C:Golgi apparatus"/>
    <property type="evidence" value="ECO:0007669"/>
    <property type="project" value="TreeGrafter"/>
</dbReference>
<proteinExistence type="predicted"/>
<dbReference type="AlphaFoldDB" id="A0AAD3NC32"/>
<dbReference type="InterPro" id="IPR046837">
    <property type="entry name" value="Laa1/Sip1/HEATR5-like_HEAT"/>
</dbReference>
<gene>
    <name evidence="2" type="ORF">AKAME5_001989900</name>
</gene>
<dbReference type="SUPFAM" id="SSF48371">
    <property type="entry name" value="ARM repeat"/>
    <property type="match status" value="1"/>
</dbReference>
<feature type="region of interest" description="Disordered" evidence="1">
    <location>
        <begin position="176"/>
        <end position="198"/>
    </location>
</feature>